<evidence type="ECO:0000313" key="3">
    <source>
        <dbReference type="Proteomes" id="UP000273143"/>
    </source>
</evidence>
<evidence type="ECO:0000256" key="1">
    <source>
        <dbReference type="ARBA" id="ARBA00007274"/>
    </source>
</evidence>
<comment type="similarity">
    <text evidence="1">Belongs to the transferase hexapeptide repeat family.</text>
</comment>
<dbReference type="InterPro" id="IPR020019">
    <property type="entry name" value="AcTrfase_PglD-like"/>
</dbReference>
<protein>
    <submittedName>
        <fullName evidence="2">Acetyltransferase</fullName>
    </submittedName>
</protein>
<dbReference type="Pfam" id="PF00132">
    <property type="entry name" value="Hexapep"/>
    <property type="match status" value="1"/>
</dbReference>
<dbReference type="KEGG" id="emo:DM558_02050"/>
<name>A0A3S9XB12_9GAMM</name>
<dbReference type="PANTHER" id="PTHR43300">
    <property type="entry name" value="ACETYLTRANSFERASE"/>
    <property type="match status" value="1"/>
</dbReference>
<dbReference type="EMBL" id="CP029822">
    <property type="protein sequence ID" value="AZS49634.1"/>
    <property type="molecule type" value="Genomic_DNA"/>
</dbReference>
<dbReference type="InterPro" id="IPR011004">
    <property type="entry name" value="Trimer_LpxA-like_sf"/>
</dbReference>
<evidence type="ECO:0000313" key="2">
    <source>
        <dbReference type="EMBL" id="AZS49634.1"/>
    </source>
</evidence>
<dbReference type="Gene3D" id="2.160.10.10">
    <property type="entry name" value="Hexapeptide repeat proteins"/>
    <property type="match status" value="1"/>
</dbReference>
<dbReference type="CDD" id="cd03360">
    <property type="entry name" value="LbH_AT_putative"/>
    <property type="match status" value="1"/>
</dbReference>
<dbReference type="SUPFAM" id="SSF51161">
    <property type="entry name" value="Trimeric LpxA-like enzymes"/>
    <property type="match status" value="1"/>
</dbReference>
<dbReference type="NCBIfam" id="TIGR03570">
    <property type="entry name" value="NeuD_NnaD"/>
    <property type="match status" value="1"/>
</dbReference>
<reference evidence="3" key="1">
    <citation type="submission" date="2018-06" db="EMBL/GenBank/DDBJ databases">
        <title>Complete genome of Pseudomonas insecticola strain QZS01.</title>
        <authorList>
            <person name="Wang J."/>
            <person name="Su Q."/>
        </authorList>
    </citation>
    <scope>NUCLEOTIDE SEQUENCE [LARGE SCALE GENOMIC DNA]</scope>
    <source>
        <strain evidence="3">QZS01</strain>
    </source>
</reference>
<keyword evidence="3" id="KW-1185">Reference proteome</keyword>
<dbReference type="PANTHER" id="PTHR43300:SF4">
    <property type="entry name" value="ACYL-[ACYL-CARRIER-PROTEIN]--UDP-N-ACETYLGLUCOSAMINE O-ACYLTRANSFERASE"/>
    <property type="match status" value="1"/>
</dbReference>
<sequence>MSERKKLIIIGMGETACLAYEYFTHDSEYEVVAFAVEGAYYTQPTFYDLPVCRLEEIQTHYPPNKFTAFVALSSGRLNRDRTKLYLSLKEKGYQLASYVSSKAFVWHNVKIGENCFILENNTLQPFVEVGNNVILWSGNHIGHRSKILDHCFITSHVVISGFCTVGEYSFLGVNSAIADNTTLAKDNFIGMGAVINKNTDENTIYTGNPAQPSKLSAKKFCKVKES</sequence>
<dbReference type="Proteomes" id="UP000273143">
    <property type="component" value="Chromosome"/>
</dbReference>
<dbReference type="AlphaFoldDB" id="A0A3S9XB12"/>
<dbReference type="RefSeq" id="WP_127161826.1">
    <property type="nucleotide sequence ID" value="NZ_CP029822.1"/>
</dbReference>
<organism evidence="2 3">
    <name type="scientific">Entomomonas moraniae</name>
    <dbReference type="NCBI Taxonomy" id="2213226"/>
    <lineage>
        <taxon>Bacteria</taxon>
        <taxon>Pseudomonadati</taxon>
        <taxon>Pseudomonadota</taxon>
        <taxon>Gammaproteobacteria</taxon>
        <taxon>Pseudomonadales</taxon>
        <taxon>Pseudomonadaceae</taxon>
        <taxon>Entomomonas</taxon>
    </lineage>
</organism>
<dbReference type="GO" id="GO:0016740">
    <property type="term" value="F:transferase activity"/>
    <property type="evidence" value="ECO:0007669"/>
    <property type="project" value="UniProtKB-KW"/>
</dbReference>
<gene>
    <name evidence="2" type="ORF">DM558_02050</name>
</gene>
<accession>A0A3S9XB12</accession>
<proteinExistence type="inferred from homology"/>
<dbReference type="InterPro" id="IPR001451">
    <property type="entry name" value="Hexapep"/>
</dbReference>
<dbReference type="InterPro" id="IPR050179">
    <property type="entry name" value="Trans_hexapeptide_repeat"/>
</dbReference>
<keyword evidence="2" id="KW-0808">Transferase</keyword>